<keyword evidence="1" id="KW-0472">Membrane</keyword>
<keyword evidence="3" id="KW-1185">Reference proteome</keyword>
<dbReference type="AlphaFoldDB" id="A0A0K1RWT5"/>
<keyword evidence="1" id="KW-1133">Transmembrane helix</keyword>
<name>A0A0K1RWT5_9CHRO</name>
<reference evidence="2 3" key="1">
    <citation type="journal article" date="2016" name="Stand. Genomic Sci.">
        <title>Complete genome sequence and genomic characterization of Microcystis panniformis FACHB 1757 by third-generation sequencing.</title>
        <authorList>
            <person name="Zhang J.Y."/>
            <person name="Guan R."/>
            <person name="Zhang H.J."/>
            <person name="Li H."/>
            <person name="Xiao P."/>
            <person name="Yu G.L."/>
            <person name="Du L."/>
            <person name="Cao D.M."/>
            <person name="Zhu B.C."/>
            <person name="Li R.H."/>
            <person name="Lu Z.H."/>
        </authorList>
    </citation>
    <scope>NUCLEOTIDE SEQUENCE [LARGE SCALE GENOMIC DNA]</scope>
    <source>
        <strain evidence="2 3">FACHB-1757</strain>
    </source>
</reference>
<evidence type="ECO:0000313" key="2">
    <source>
        <dbReference type="EMBL" id="AKV66265.1"/>
    </source>
</evidence>
<protein>
    <submittedName>
        <fullName evidence="2">Uncharacterized protein</fullName>
    </submittedName>
</protein>
<sequence length="45" mass="5048">MGVEDSSQGLLQNFMIFSLIITRDFCLLVIKAIALLQSSLTFWLA</sequence>
<dbReference type="EMBL" id="CP011339">
    <property type="protein sequence ID" value="AKV66265.1"/>
    <property type="molecule type" value="Genomic_DNA"/>
</dbReference>
<dbReference type="Proteomes" id="UP000068167">
    <property type="component" value="Chromosome"/>
</dbReference>
<organism evidence="2 3">
    <name type="scientific">Microcystis panniformis FACHB-1757</name>
    <dbReference type="NCBI Taxonomy" id="1638788"/>
    <lineage>
        <taxon>Bacteria</taxon>
        <taxon>Bacillati</taxon>
        <taxon>Cyanobacteriota</taxon>
        <taxon>Cyanophyceae</taxon>
        <taxon>Oscillatoriophycideae</taxon>
        <taxon>Chroococcales</taxon>
        <taxon>Microcystaceae</taxon>
        <taxon>Microcystis</taxon>
    </lineage>
</organism>
<evidence type="ECO:0000256" key="1">
    <source>
        <dbReference type="SAM" id="Phobius"/>
    </source>
</evidence>
<dbReference type="KEGG" id="mpk:VL20_1080"/>
<accession>A0A0K1RWT5</accession>
<proteinExistence type="predicted"/>
<evidence type="ECO:0000313" key="3">
    <source>
        <dbReference type="Proteomes" id="UP000068167"/>
    </source>
</evidence>
<gene>
    <name evidence="2" type="ORF">VL20_1080</name>
</gene>
<keyword evidence="1" id="KW-0812">Transmembrane</keyword>
<feature type="transmembrane region" description="Helical" evidence="1">
    <location>
        <begin position="14"/>
        <end position="36"/>
    </location>
</feature>